<evidence type="ECO:0000256" key="1">
    <source>
        <dbReference type="ARBA" id="ARBA00023235"/>
    </source>
</evidence>
<dbReference type="GO" id="GO:0009052">
    <property type="term" value="P:pentose-phosphate shunt, non-oxidative branch"/>
    <property type="evidence" value="ECO:0007669"/>
    <property type="project" value="TreeGrafter"/>
</dbReference>
<dbReference type="PIRSF" id="PIRSF005384">
    <property type="entry name" value="RpiB_LacA_B"/>
    <property type="match status" value="1"/>
</dbReference>
<dbReference type="PANTHER" id="PTHR30345">
    <property type="entry name" value="RIBOSE-5-PHOSPHATE ISOMERASE B"/>
    <property type="match status" value="1"/>
</dbReference>
<dbReference type="InterPro" id="IPR003500">
    <property type="entry name" value="RpiB_LacA_LacB"/>
</dbReference>
<accession>A0A0A8KWY4</accession>
<dbReference type="EMBL" id="HG796237">
    <property type="protein sequence ID" value="CDL65365.1"/>
    <property type="molecule type" value="Genomic_DNA"/>
</dbReference>
<dbReference type="NCBIfam" id="TIGR01120">
    <property type="entry name" value="rpiB"/>
    <property type="match status" value="1"/>
</dbReference>
<dbReference type="InterPro" id="IPR004785">
    <property type="entry name" value="RpiB"/>
</dbReference>
<dbReference type="PANTHER" id="PTHR30345:SF0">
    <property type="entry name" value="DNA DAMAGE-REPAIR_TOLERATION PROTEIN DRT102"/>
    <property type="match status" value="1"/>
</dbReference>
<organism evidence="2">
    <name type="scientific">wastewater metagenome</name>
    <dbReference type="NCBI Taxonomy" id="527639"/>
    <lineage>
        <taxon>unclassified sequences</taxon>
        <taxon>metagenomes</taxon>
        <taxon>ecological metagenomes</taxon>
    </lineage>
</organism>
<dbReference type="NCBIfam" id="NF004051">
    <property type="entry name" value="PRK05571.1"/>
    <property type="match status" value="1"/>
</dbReference>
<dbReference type="GO" id="GO:0004751">
    <property type="term" value="F:ribose-5-phosphate isomerase activity"/>
    <property type="evidence" value="ECO:0007669"/>
    <property type="project" value="UniProtKB-EC"/>
</dbReference>
<dbReference type="Pfam" id="PF02502">
    <property type="entry name" value="LacAB_rpiB"/>
    <property type="match status" value="1"/>
</dbReference>
<geneLocation type="plasmid" evidence="2">
    <name>fosmid 1C_1</name>
</geneLocation>
<dbReference type="Gene3D" id="3.40.1400.10">
    <property type="entry name" value="Sugar-phosphate isomerase, RpiB/LacA/LacB"/>
    <property type="match status" value="1"/>
</dbReference>
<reference evidence="2" key="1">
    <citation type="journal article" date="2015" name="Res. Microbiol.">
        <title>New FeFe-hydrogenase genes identified in a metagenomic fosmid library from a municipal wastewater treatment plant as revealed by high-throughput sequencing.</title>
        <authorList>
            <person name="Tomazetto G."/>
            <person name="Wibberg D."/>
            <person name="Schluter A."/>
            <person name="Oliveira V.M."/>
        </authorList>
    </citation>
    <scope>NUCLEOTIDE SEQUENCE</scope>
    <source>
        <plasmid evidence="2">fosmid 1C_1</plasmid>
    </source>
</reference>
<proteinExistence type="predicted"/>
<dbReference type="EC" id="5.3.1.6" evidence="2"/>
<dbReference type="InterPro" id="IPR036569">
    <property type="entry name" value="RpiB_LacA_LacB_sf"/>
</dbReference>
<dbReference type="AlphaFoldDB" id="A0A0A8KWY4"/>
<protein>
    <submittedName>
        <fullName evidence="2">Ribose 5-phosphate isomerase</fullName>
        <ecNumber evidence="2">5.3.1.6</ecNumber>
    </submittedName>
</protein>
<gene>
    <name evidence="2" type="primary">rpiB</name>
    <name evidence="2" type="ORF">WWTP_pFosmid_1C_0003</name>
</gene>
<evidence type="ECO:0000313" key="2">
    <source>
        <dbReference type="EMBL" id="CDL65365.1"/>
    </source>
</evidence>
<name>A0A0A8KWY4_9ZZZZ</name>
<dbReference type="NCBIfam" id="TIGR00689">
    <property type="entry name" value="rpiB_lacA_lacB"/>
    <property type="match status" value="1"/>
</dbReference>
<keyword evidence="2" id="KW-0614">Plasmid</keyword>
<sequence length="144" mass="16002">MTIAVSADHRGFRQKEYIKSYLINSGYNVIDCGTESDDKVDYPKYGKIVAELTVHNEANLGVSVCGSGIGVTIAANKVKGARAVNVNNEELAKMSRMHNNANVICFGSDFVTNEDAIKYLKIFIETPFDIGERHHKRVDMLDEM</sequence>
<dbReference type="GO" id="GO:0019316">
    <property type="term" value="P:D-allose catabolic process"/>
    <property type="evidence" value="ECO:0007669"/>
    <property type="project" value="TreeGrafter"/>
</dbReference>
<dbReference type="SUPFAM" id="SSF89623">
    <property type="entry name" value="Ribose/Galactose isomerase RpiB/AlsB"/>
    <property type="match status" value="1"/>
</dbReference>
<keyword evidence="1 2" id="KW-0413">Isomerase</keyword>